<dbReference type="AlphaFoldDB" id="A0ABD3GVQ8"/>
<protein>
    <recommendedName>
        <fullName evidence="1">Reverse transcriptase domain-containing protein</fullName>
    </recommendedName>
</protein>
<organism evidence="2 3">
    <name type="scientific">Riccia sorocarpa</name>
    <dbReference type="NCBI Taxonomy" id="122646"/>
    <lineage>
        <taxon>Eukaryota</taxon>
        <taxon>Viridiplantae</taxon>
        <taxon>Streptophyta</taxon>
        <taxon>Embryophyta</taxon>
        <taxon>Marchantiophyta</taxon>
        <taxon>Marchantiopsida</taxon>
        <taxon>Marchantiidae</taxon>
        <taxon>Marchantiales</taxon>
        <taxon>Ricciaceae</taxon>
        <taxon>Riccia</taxon>
    </lineage>
</organism>
<dbReference type="PROSITE" id="PS50878">
    <property type="entry name" value="RT_POL"/>
    <property type="match status" value="1"/>
</dbReference>
<dbReference type="Proteomes" id="UP001633002">
    <property type="component" value="Unassembled WGS sequence"/>
</dbReference>
<dbReference type="Pfam" id="PF00078">
    <property type="entry name" value="RVT_1"/>
    <property type="match status" value="1"/>
</dbReference>
<dbReference type="PANTHER" id="PTHR19446">
    <property type="entry name" value="REVERSE TRANSCRIPTASES"/>
    <property type="match status" value="1"/>
</dbReference>
<evidence type="ECO:0000313" key="3">
    <source>
        <dbReference type="Proteomes" id="UP001633002"/>
    </source>
</evidence>
<evidence type="ECO:0000259" key="1">
    <source>
        <dbReference type="PROSITE" id="PS50878"/>
    </source>
</evidence>
<sequence>MFRKREDEFRVVSVYSPNDARERTLFWRQLRGELPGGSWLAVGDWNSVVSPLDLSSKSNLQSEEEVVEFLNLCSSLGVCDARDWAAKAEGPSPPRPFLDVGSYPHYCVSECRRLSPGSGAYFKADPYVVRENLEYLKAVWAELDSKFAETPPMERLLRCWFGLRREIKVLQYRKKSTLLQLPSKDRQLQDLLKEVPELSAHQEMELVALMNEVRELQAWNHHRWRITCREKFIQEWEACTGYFFRRFRRRKARTMISRLRTEGGDWLQDPEDIKKAVHDNFSSLYSRGEILQQEAAARSTLLEATPQHLSSEQIALLEETPTEKEIFDSMMLLPQGKSPGVDGMGPEVMRVLWPTIGGLYCLAALDFWDSGVLLPFFKDGLIFLIPKVDFPETLGHRRPITLLNAIYKVLAKLLAARLALILPSLVPREQQGFIKGRSPQNCVLIFSLVHEVLKRERRSAIFISLDQDKAYDRLLPEFLREVLQHLQFPDKFTRAVMALQEAAESRILLNNQLLPPFKVGRGVRQGCPLSPLLFVLASVPLIQKIKDDNANDFILPVPIGRSIRMSSMCLADDLAVFTQVHRDSIVNLLAFLDLVEMATGGRVNLQKSDKLLREFLWSTNSEGRTKKSLAAWEFVVLPFSLGGLGVFAVKDFQLALICRSILKAMEDPGNSLSTSIFAEGFLFAVQVVPATTDTLPPGQLKHSLFLFARKNCGVKDATVVSSRAFNTCLQAGVTTLLQLRDWLTSVGVQREGIPTDEEFLLSGVAACSVPSGDLREFNPEEWKMANGVQLNVWKMGMPDFSCQHCKAGVEDLSHTLWLCPRWASFWEELVHCFPSLQPLNRMRGNLAMLPEVLLWAQEGMGVTKFFTVWLLASAWRILWAERCIYKFQSRKNKVTVVRVALTMLEELRARQTKFDREWVKHIASSLLSVIPIPPKRYQALITAREE</sequence>
<proteinExistence type="predicted"/>
<evidence type="ECO:0000313" key="2">
    <source>
        <dbReference type="EMBL" id="KAL3681214.1"/>
    </source>
</evidence>
<keyword evidence="3" id="KW-1185">Reference proteome</keyword>
<dbReference type="SUPFAM" id="SSF56672">
    <property type="entry name" value="DNA/RNA polymerases"/>
    <property type="match status" value="1"/>
</dbReference>
<name>A0ABD3GVQ8_9MARC</name>
<accession>A0ABD3GVQ8</accession>
<gene>
    <name evidence="2" type="ORF">R1sor_024170</name>
</gene>
<dbReference type="InterPro" id="IPR036691">
    <property type="entry name" value="Endo/exonu/phosph_ase_sf"/>
</dbReference>
<dbReference type="EMBL" id="JBJQOH010000007">
    <property type="protein sequence ID" value="KAL3681214.1"/>
    <property type="molecule type" value="Genomic_DNA"/>
</dbReference>
<comment type="caution">
    <text evidence="2">The sequence shown here is derived from an EMBL/GenBank/DDBJ whole genome shotgun (WGS) entry which is preliminary data.</text>
</comment>
<dbReference type="Gene3D" id="3.60.10.10">
    <property type="entry name" value="Endonuclease/exonuclease/phosphatase"/>
    <property type="match status" value="1"/>
</dbReference>
<feature type="domain" description="Reverse transcriptase" evidence="1">
    <location>
        <begin position="366"/>
        <end position="637"/>
    </location>
</feature>
<dbReference type="SUPFAM" id="SSF56219">
    <property type="entry name" value="DNase I-like"/>
    <property type="match status" value="1"/>
</dbReference>
<dbReference type="InterPro" id="IPR043502">
    <property type="entry name" value="DNA/RNA_pol_sf"/>
</dbReference>
<dbReference type="InterPro" id="IPR000477">
    <property type="entry name" value="RT_dom"/>
</dbReference>
<reference evidence="2 3" key="1">
    <citation type="submission" date="2024-09" db="EMBL/GenBank/DDBJ databases">
        <title>Chromosome-scale assembly of Riccia sorocarpa.</title>
        <authorList>
            <person name="Paukszto L."/>
        </authorList>
    </citation>
    <scope>NUCLEOTIDE SEQUENCE [LARGE SCALE GENOMIC DNA]</scope>
    <source>
        <strain evidence="2">LP-2024</strain>
        <tissue evidence="2">Aerial parts of the thallus</tissue>
    </source>
</reference>